<dbReference type="InterPro" id="IPR000653">
    <property type="entry name" value="DegT/StrS_aminotransferase"/>
</dbReference>
<dbReference type="EMBL" id="AP017470">
    <property type="protein sequence ID" value="BBB32182.1"/>
    <property type="molecule type" value="Genomic_DNA"/>
</dbReference>
<keyword evidence="7" id="KW-1185">Reference proteome</keyword>
<dbReference type="EC" id="2.6.1.50" evidence="6"/>
<evidence type="ECO:0000313" key="7">
    <source>
        <dbReference type="Proteomes" id="UP000595564"/>
    </source>
</evidence>
<dbReference type="Gene3D" id="3.90.1150.10">
    <property type="entry name" value="Aspartate Aminotransferase, domain 1"/>
    <property type="match status" value="1"/>
</dbReference>
<dbReference type="GO" id="GO:0030170">
    <property type="term" value="F:pyridoxal phosphate binding"/>
    <property type="evidence" value="ECO:0007669"/>
    <property type="project" value="UniProtKB-ARBA"/>
</dbReference>
<keyword evidence="1 4" id="KW-0663">Pyridoxal phosphate</keyword>
<comment type="similarity">
    <text evidence="2 5">Belongs to the DegT/DnrJ/EryC1 family.</text>
</comment>
<dbReference type="Proteomes" id="UP000595564">
    <property type="component" value="Chromosome"/>
</dbReference>
<proteinExistence type="inferred from homology"/>
<feature type="modified residue" description="N6-(pyridoxal phosphate)lysine" evidence="4">
    <location>
        <position position="204"/>
    </location>
</feature>
<protein>
    <submittedName>
        <fullName evidence="6">Glutamine--scyllo-inositol transaminase</fullName>
        <ecNumber evidence="6">2.6.1.50</ecNumber>
    </submittedName>
</protein>
<sequence length="388" mass="43969">MQVPLLDLKIQYRALKEEIEPKLREIYEKQYFILGPDVQSFEEKMAEYCGTKYAIGCASGSDALVLALMACDVKQNDEVLTTPYTFFATAGAIARICAIPVFIDINPDDFNLNPQLLEKFLEENAEKKDGEVYNKKTGRKIKAILPVHLYGQTADMKAILAIAEKWGLPVIEDSAQSIGSIDGNLNKKAGNMGKIGCFSFFPSKNLGAFGDGGALTTNDENVAKRLKSLRVHGESKRYYHDEVGFNSRLDAIQAAVLEIKLKYLEEWHRGRQKNADFYNKAFNEANCDGILATPQVLRNNRHIFNQYILRVKDRDKLVDYLRENNVGCAIYYPVPLHLQKCFEYLGYKEGDLPEAEKAAKETIALPIYPELTEEQKQYVVDTILRFYS</sequence>
<dbReference type="Pfam" id="PF01041">
    <property type="entry name" value="DegT_DnrJ_EryC1"/>
    <property type="match status" value="1"/>
</dbReference>
<keyword evidence="6" id="KW-0808">Transferase</keyword>
<reference evidence="6 7" key="1">
    <citation type="journal article" date="2012" name="Extremophiles">
        <title>Thermotomaculum hydrothermale gen. nov., sp. nov., a novel heterotrophic thermophile within the phylum Acidobacteria from a deep-sea hydrothermal vent chimney in the Southern Okinawa Trough.</title>
        <authorList>
            <person name="Izumi H."/>
            <person name="Nunoura T."/>
            <person name="Miyazaki M."/>
            <person name="Mino S."/>
            <person name="Toki T."/>
            <person name="Takai K."/>
            <person name="Sako Y."/>
            <person name="Sawabe T."/>
            <person name="Nakagawa S."/>
        </authorList>
    </citation>
    <scope>NUCLEOTIDE SEQUENCE [LARGE SCALE GENOMIC DNA]</scope>
    <source>
        <strain evidence="6 7">AC55</strain>
    </source>
</reference>
<dbReference type="PANTHER" id="PTHR30244">
    <property type="entry name" value="TRANSAMINASE"/>
    <property type="match status" value="1"/>
</dbReference>
<evidence type="ECO:0000256" key="4">
    <source>
        <dbReference type="PIRSR" id="PIRSR000390-2"/>
    </source>
</evidence>
<dbReference type="RefSeq" id="WP_201328521.1">
    <property type="nucleotide sequence ID" value="NZ_AP017470.1"/>
</dbReference>
<gene>
    <name evidence="6" type="ORF">TTHT_0600</name>
</gene>
<evidence type="ECO:0000256" key="3">
    <source>
        <dbReference type="PIRSR" id="PIRSR000390-1"/>
    </source>
</evidence>
<dbReference type="InterPro" id="IPR015422">
    <property type="entry name" value="PyrdxlP-dep_Trfase_small"/>
</dbReference>
<dbReference type="InterPro" id="IPR015421">
    <property type="entry name" value="PyrdxlP-dep_Trfase_major"/>
</dbReference>
<evidence type="ECO:0000256" key="1">
    <source>
        <dbReference type="ARBA" id="ARBA00022898"/>
    </source>
</evidence>
<dbReference type="KEGG" id="thyd:TTHT_0600"/>
<dbReference type="CDD" id="cd00616">
    <property type="entry name" value="AHBA_syn"/>
    <property type="match status" value="1"/>
</dbReference>
<evidence type="ECO:0000256" key="2">
    <source>
        <dbReference type="ARBA" id="ARBA00037999"/>
    </source>
</evidence>
<dbReference type="InterPro" id="IPR015424">
    <property type="entry name" value="PyrdxlP-dep_Trfase"/>
</dbReference>
<dbReference type="GO" id="GO:0047310">
    <property type="term" value="F:glutamine-scyllo-inositol transaminase activity"/>
    <property type="evidence" value="ECO:0007669"/>
    <property type="project" value="UniProtKB-EC"/>
</dbReference>
<feature type="active site" description="Proton acceptor" evidence="3">
    <location>
        <position position="204"/>
    </location>
</feature>
<dbReference type="FunFam" id="3.40.640.10:FF:000089">
    <property type="entry name" value="Aminotransferase, DegT/DnrJ/EryC1/StrS family"/>
    <property type="match status" value="1"/>
</dbReference>
<keyword evidence="6" id="KW-0032">Aminotransferase</keyword>
<dbReference type="AlphaFoldDB" id="A0A7R6PL93"/>
<evidence type="ECO:0000313" key="6">
    <source>
        <dbReference type="EMBL" id="BBB32182.1"/>
    </source>
</evidence>
<name>A0A7R6PL93_9BACT</name>
<dbReference type="PIRSF" id="PIRSF000390">
    <property type="entry name" value="PLP_StrS"/>
    <property type="match status" value="1"/>
</dbReference>
<dbReference type="PANTHER" id="PTHR30244:SF36">
    <property type="entry name" value="3-OXO-GLUCOSE-6-PHOSPHATE:GLUTAMATE AMINOTRANSFERASE"/>
    <property type="match status" value="1"/>
</dbReference>
<dbReference type="Gene3D" id="3.40.640.10">
    <property type="entry name" value="Type I PLP-dependent aspartate aminotransferase-like (Major domain)"/>
    <property type="match status" value="1"/>
</dbReference>
<dbReference type="SUPFAM" id="SSF53383">
    <property type="entry name" value="PLP-dependent transferases"/>
    <property type="match status" value="1"/>
</dbReference>
<dbReference type="GO" id="GO:0000271">
    <property type="term" value="P:polysaccharide biosynthetic process"/>
    <property type="evidence" value="ECO:0007669"/>
    <property type="project" value="TreeGrafter"/>
</dbReference>
<organism evidence="6 7">
    <name type="scientific">Thermotomaculum hydrothermale</name>
    <dbReference type="NCBI Taxonomy" id="981385"/>
    <lineage>
        <taxon>Bacteria</taxon>
        <taxon>Pseudomonadati</taxon>
        <taxon>Acidobacteriota</taxon>
        <taxon>Holophagae</taxon>
        <taxon>Thermotomaculales</taxon>
        <taxon>Thermotomaculaceae</taxon>
        <taxon>Thermotomaculum</taxon>
    </lineage>
</organism>
<accession>A0A7R6PL93</accession>
<evidence type="ECO:0000256" key="5">
    <source>
        <dbReference type="RuleBase" id="RU004508"/>
    </source>
</evidence>